<evidence type="ECO:0000256" key="1">
    <source>
        <dbReference type="ARBA" id="ARBA00008666"/>
    </source>
</evidence>
<dbReference type="Proteomes" id="UP000886611">
    <property type="component" value="Unassembled WGS sequence"/>
</dbReference>
<keyword evidence="3" id="KW-1185">Reference proteome</keyword>
<dbReference type="AlphaFoldDB" id="A0A8X7X728"/>
<sequence length="615" mass="71486">MELSIHKDDSRESHKQRTPRHPSPSHSVHVAKILEDTRTTMTLQRVSGLTNYWRFGSEEMALDVAESLRTFYRENLQNELRKSAITNDGSLDPVFKLLQKKEEVAEAQHSLKEHKEKFRVTRKELRKRREELQEKKRHFQERCHSFDEFFKKNEEMRQRALQRASKERELIDQMELHLADLQNKTASLQKVKMRLEQHVEKHSIYLKYLEAVVLASRKFQTVNEVIEKYTSLAAIRNELLQEAEQNQRELEWARGQLESDKEKKSIIMDLKNELVQLQKELGQARANVQQWETQWARVQNSAASRTLMLGTIRMATLNMYRTICREANVPKNISVPADDTLAQLDTYYSRPCSSIPQEAHTTSTIPQSWWSRIFKSMDHINGVCSPMEMFEEDTDQSTSSSRRRWSHSLDEIQPIPACLIGSIEKVNKKMADPGLKLHRYCRPVGTTDEKPKLVELQHYPGFSETEPTSLPTGVHIDEVIERVVAAQTRPKKKKPNEETAKKLFSRTSENYVNLLVLCRSFTHGDVFLKGFAYTLSQALYCCFCHCFPQSWRQFCSKDFLFHLCDISFQWTTGIHPSPGVINGWNLQALEPASVLKERMLPGSDTSRRKPGECFT</sequence>
<dbReference type="InterPro" id="IPR029417">
    <property type="entry name" value="FAM227"/>
</dbReference>
<reference evidence="2 3" key="1">
    <citation type="journal article" date="2021" name="Cell">
        <title>Tracing the genetic footprints of vertebrate landing in non-teleost ray-finned fishes.</title>
        <authorList>
            <person name="Bi X."/>
            <person name="Wang K."/>
            <person name="Yang L."/>
            <person name="Pan H."/>
            <person name="Jiang H."/>
            <person name="Wei Q."/>
            <person name="Fang M."/>
            <person name="Yu H."/>
            <person name="Zhu C."/>
            <person name="Cai Y."/>
            <person name="He Y."/>
            <person name="Gan X."/>
            <person name="Zeng H."/>
            <person name="Yu D."/>
            <person name="Zhu Y."/>
            <person name="Jiang H."/>
            <person name="Qiu Q."/>
            <person name="Yang H."/>
            <person name="Zhang Y.E."/>
            <person name="Wang W."/>
            <person name="Zhu M."/>
            <person name="He S."/>
            <person name="Zhang G."/>
        </authorList>
    </citation>
    <scope>NUCLEOTIDE SEQUENCE [LARGE SCALE GENOMIC DNA]</scope>
    <source>
        <strain evidence="2">Bchr_013</strain>
    </source>
</reference>
<feature type="non-terminal residue" evidence="2">
    <location>
        <position position="1"/>
    </location>
</feature>
<name>A0A8X7X728_POLSE</name>
<protein>
    <submittedName>
        <fullName evidence="2">CC42M protein</fullName>
    </submittedName>
</protein>
<comment type="caution">
    <text evidence="2">The sequence shown here is derived from an EMBL/GenBank/DDBJ whole genome shotgun (WGS) entry which is preliminary data.</text>
</comment>
<dbReference type="PANTHER" id="PTHR33560:SF1">
    <property type="entry name" value="PROTEIN FAM227A"/>
    <property type="match status" value="1"/>
</dbReference>
<dbReference type="InterPro" id="IPR025252">
    <property type="entry name" value="DUF4200"/>
</dbReference>
<evidence type="ECO:0000313" key="3">
    <source>
        <dbReference type="Proteomes" id="UP000886611"/>
    </source>
</evidence>
<dbReference type="PANTHER" id="PTHR33560">
    <property type="entry name" value="PROTEIN FAM227B"/>
    <property type="match status" value="1"/>
</dbReference>
<organism evidence="2 3">
    <name type="scientific">Polypterus senegalus</name>
    <name type="common">Senegal bichir</name>
    <dbReference type="NCBI Taxonomy" id="55291"/>
    <lineage>
        <taxon>Eukaryota</taxon>
        <taxon>Metazoa</taxon>
        <taxon>Chordata</taxon>
        <taxon>Craniata</taxon>
        <taxon>Vertebrata</taxon>
        <taxon>Euteleostomi</taxon>
        <taxon>Actinopterygii</taxon>
        <taxon>Polypteriformes</taxon>
        <taxon>Polypteridae</taxon>
        <taxon>Polypterus</taxon>
    </lineage>
</organism>
<dbReference type="EMBL" id="JAATIS010004040">
    <property type="protein sequence ID" value="KAG2462130.1"/>
    <property type="molecule type" value="Genomic_DNA"/>
</dbReference>
<accession>A0A8X7X728</accession>
<dbReference type="Pfam" id="PF13863">
    <property type="entry name" value="DUF4200"/>
    <property type="match status" value="1"/>
</dbReference>
<evidence type="ECO:0000313" key="2">
    <source>
        <dbReference type="EMBL" id="KAG2462130.1"/>
    </source>
</evidence>
<feature type="non-terminal residue" evidence="2">
    <location>
        <position position="615"/>
    </location>
</feature>
<dbReference type="Pfam" id="PF14922">
    <property type="entry name" value="FWWh"/>
    <property type="match status" value="1"/>
</dbReference>
<gene>
    <name evidence="2" type="primary">Cc42m</name>
    <name evidence="2" type="ORF">GTO96_0001042</name>
</gene>
<comment type="similarity">
    <text evidence="1">Belongs to the FAM227 family.</text>
</comment>
<proteinExistence type="inferred from homology"/>